<sequence>MSKKSKWKTRITPKKAIYNDDETECLEIGFDSSGTIIPFLETT</sequence>
<dbReference type="Proteomes" id="UP000247715">
    <property type="component" value="Unassembled WGS sequence"/>
</dbReference>
<evidence type="ECO:0000313" key="1">
    <source>
        <dbReference type="EMBL" id="PYF42594.1"/>
    </source>
</evidence>
<dbReference type="AlphaFoldDB" id="A0A318U7S8"/>
<comment type="caution">
    <text evidence="1">The sequence shown here is derived from an EMBL/GenBank/DDBJ whole genome shotgun (WGS) entry which is preliminary data.</text>
</comment>
<proteinExistence type="predicted"/>
<dbReference type="EMBL" id="QKLP01000009">
    <property type="protein sequence ID" value="PYF42594.1"/>
    <property type="molecule type" value="Genomic_DNA"/>
</dbReference>
<reference evidence="1 2" key="1">
    <citation type="submission" date="2018-06" db="EMBL/GenBank/DDBJ databases">
        <title>Genomic Encyclopedia of Archaeal and Bacterial Type Strains, Phase II (KMG-II): from individual species to whole genera.</title>
        <authorList>
            <person name="Goeker M."/>
        </authorList>
    </citation>
    <scope>NUCLEOTIDE SEQUENCE [LARGE SCALE GENOMIC DNA]</scope>
    <source>
        <strain evidence="1 2">ATCC 29103</strain>
    </source>
</reference>
<name>A0A318U7S8_9BACT</name>
<evidence type="ECO:0000313" key="2">
    <source>
        <dbReference type="Proteomes" id="UP000247715"/>
    </source>
</evidence>
<protein>
    <submittedName>
        <fullName evidence="1">Uncharacterized protein</fullName>
    </submittedName>
</protein>
<accession>A0A318U7S8</accession>
<gene>
    <name evidence="1" type="ORF">BCF88_10922</name>
</gene>
<organism evidence="1 2">
    <name type="scientific">Metamycoplasma alkalescens</name>
    <dbReference type="NCBI Taxonomy" id="45363"/>
    <lineage>
        <taxon>Bacteria</taxon>
        <taxon>Bacillati</taxon>
        <taxon>Mycoplasmatota</taxon>
        <taxon>Mycoplasmoidales</taxon>
        <taxon>Metamycoplasmataceae</taxon>
        <taxon>Metamycoplasma</taxon>
    </lineage>
</organism>
<feature type="non-terminal residue" evidence="1">
    <location>
        <position position="43"/>
    </location>
</feature>